<dbReference type="SMART" id="SM00235">
    <property type="entry name" value="ZnMc"/>
    <property type="match status" value="1"/>
</dbReference>
<dbReference type="GO" id="GO:0004222">
    <property type="term" value="F:metalloendopeptidase activity"/>
    <property type="evidence" value="ECO:0007669"/>
    <property type="project" value="InterPro"/>
</dbReference>
<dbReference type="EMBL" id="KV428306">
    <property type="protein sequence ID" value="KZT32664.1"/>
    <property type="molecule type" value="Genomic_DNA"/>
</dbReference>
<organism evidence="2 3">
    <name type="scientific">Sistotremastrum suecicum HHB10207 ss-3</name>
    <dbReference type="NCBI Taxonomy" id="1314776"/>
    <lineage>
        <taxon>Eukaryota</taxon>
        <taxon>Fungi</taxon>
        <taxon>Dikarya</taxon>
        <taxon>Basidiomycota</taxon>
        <taxon>Agaricomycotina</taxon>
        <taxon>Agaricomycetes</taxon>
        <taxon>Sistotremastrales</taxon>
        <taxon>Sistotremastraceae</taxon>
        <taxon>Sistotremastrum</taxon>
    </lineage>
</organism>
<gene>
    <name evidence="2" type="ORF">SISSUDRAFT_521179</name>
</gene>
<reference evidence="2 3" key="1">
    <citation type="journal article" date="2016" name="Mol. Biol. Evol.">
        <title>Comparative Genomics of Early-Diverging Mushroom-Forming Fungi Provides Insights into the Origins of Lignocellulose Decay Capabilities.</title>
        <authorList>
            <person name="Nagy L.G."/>
            <person name="Riley R."/>
            <person name="Tritt A."/>
            <person name="Adam C."/>
            <person name="Daum C."/>
            <person name="Floudas D."/>
            <person name="Sun H."/>
            <person name="Yadav J.S."/>
            <person name="Pangilinan J."/>
            <person name="Larsson K.H."/>
            <person name="Matsuura K."/>
            <person name="Barry K."/>
            <person name="Labutti K."/>
            <person name="Kuo R."/>
            <person name="Ohm R.A."/>
            <person name="Bhattacharya S.S."/>
            <person name="Shirouzu T."/>
            <person name="Yoshinaga Y."/>
            <person name="Martin F.M."/>
            <person name="Grigoriev I.V."/>
            <person name="Hibbett D.S."/>
        </authorList>
    </citation>
    <scope>NUCLEOTIDE SEQUENCE [LARGE SCALE GENOMIC DNA]</scope>
    <source>
        <strain evidence="2 3">HHB10207 ss-3</strain>
    </source>
</reference>
<dbReference type="InterPro" id="IPR006026">
    <property type="entry name" value="Peptidase_Metallo"/>
</dbReference>
<dbReference type="Gene3D" id="2.60.40.2080">
    <property type="match status" value="2"/>
</dbReference>
<sequence length="500" mass="57310">MGNEDEVSSCGFRLPDTPVQVDDSNENTYTTMRLAHGKNWKWPNGSTLRIKFLDGTEEQHRRVKKHAAEWLKYAYLGFSYVTSGDADIRISFDPNGGHNSKLGTNSSRNQNEKSMNLAMKSWHTDHDSREYILHEFGHALGCIHEQARPDVPIKWNKDAVYKHYAKPPNKWTTKDVDWNVFKKYDADKIITSSYWDSTSIMQYAVPKGLTTDGWWCPWNTELSSADKAFIASMYPSPTVLNLQTVSRPMSKGNMQRIKATGVHTSNVRVGITGLETVADSSAPRRDKLNFTMANWEEDSKIEVEAYPYQDTYMYNVAVSAVDLVHDVDFQSGQQHVACPSSKKPTKVWVEFEKSYKDAPEVITFINSFQLENEWVMKVWPESITKDGFWLCSQNYDPSNLHSLDAQWISIPARRGAPRTGTFAGTMLNDFKGHVEFKRRFTKPPLLFVALSELDADSKHFLRFRIVTTKLTEYGFEWEVKSWWDSINAIVGASYLALEPW</sequence>
<accession>A0A165XXW0</accession>
<dbReference type="InterPro" id="IPR001506">
    <property type="entry name" value="Peptidase_M12A"/>
</dbReference>
<dbReference type="GO" id="GO:0006508">
    <property type="term" value="P:proteolysis"/>
    <property type="evidence" value="ECO:0007669"/>
    <property type="project" value="InterPro"/>
</dbReference>
<name>A0A165XXW0_9AGAM</name>
<evidence type="ECO:0000259" key="1">
    <source>
        <dbReference type="SMART" id="SM00235"/>
    </source>
</evidence>
<dbReference type="InterPro" id="IPR037221">
    <property type="entry name" value="H-type_lectin_dom_sf"/>
</dbReference>
<dbReference type="Gene3D" id="3.40.390.10">
    <property type="entry name" value="Collagenase (Catalytic Domain)"/>
    <property type="match status" value="1"/>
</dbReference>
<protein>
    <submittedName>
        <fullName evidence="2">Zincin</fullName>
    </submittedName>
</protein>
<dbReference type="GO" id="GO:0030246">
    <property type="term" value="F:carbohydrate binding"/>
    <property type="evidence" value="ECO:0007669"/>
    <property type="project" value="InterPro"/>
</dbReference>
<dbReference type="AlphaFoldDB" id="A0A165XXW0"/>
<dbReference type="GO" id="GO:0007155">
    <property type="term" value="P:cell adhesion"/>
    <property type="evidence" value="ECO:0007669"/>
    <property type="project" value="InterPro"/>
</dbReference>
<proteinExistence type="predicted"/>
<dbReference type="Pfam" id="PF01400">
    <property type="entry name" value="Astacin"/>
    <property type="match status" value="1"/>
</dbReference>
<dbReference type="Pfam" id="PF09458">
    <property type="entry name" value="H_lectin"/>
    <property type="match status" value="2"/>
</dbReference>
<dbReference type="OrthoDB" id="5945790at2759"/>
<dbReference type="InterPro" id="IPR019019">
    <property type="entry name" value="H-type_lectin_domain"/>
</dbReference>
<feature type="domain" description="Peptidase metallopeptidase" evidence="1">
    <location>
        <begin position="38"/>
        <end position="178"/>
    </location>
</feature>
<dbReference type="InterPro" id="IPR024079">
    <property type="entry name" value="MetalloPept_cat_dom_sf"/>
</dbReference>
<dbReference type="SUPFAM" id="SSF55486">
    <property type="entry name" value="Metalloproteases ('zincins'), catalytic domain"/>
    <property type="match status" value="1"/>
</dbReference>
<evidence type="ECO:0000313" key="3">
    <source>
        <dbReference type="Proteomes" id="UP000076798"/>
    </source>
</evidence>
<dbReference type="Proteomes" id="UP000076798">
    <property type="component" value="Unassembled WGS sequence"/>
</dbReference>
<dbReference type="GO" id="GO:0008270">
    <property type="term" value="F:zinc ion binding"/>
    <property type="evidence" value="ECO:0007669"/>
    <property type="project" value="InterPro"/>
</dbReference>
<dbReference type="STRING" id="1314776.A0A165XXW0"/>
<evidence type="ECO:0000313" key="2">
    <source>
        <dbReference type="EMBL" id="KZT32664.1"/>
    </source>
</evidence>
<keyword evidence="3" id="KW-1185">Reference proteome</keyword>
<dbReference type="SUPFAM" id="SSF141086">
    <property type="entry name" value="Agglutinin HPA-like"/>
    <property type="match status" value="2"/>
</dbReference>